<dbReference type="Pfam" id="PF00015">
    <property type="entry name" value="MCPsignal"/>
    <property type="match status" value="1"/>
</dbReference>
<protein>
    <submittedName>
        <fullName evidence="11">Methyl-accepting chemotaxis protein</fullName>
    </submittedName>
</protein>
<keyword evidence="2" id="KW-0997">Cell inner membrane</keyword>
<keyword evidence="12" id="KW-1185">Reference proteome</keyword>
<dbReference type="InterPro" id="IPR000727">
    <property type="entry name" value="T_SNARE_dom"/>
</dbReference>
<evidence type="ECO:0000256" key="6">
    <source>
        <dbReference type="SAM" id="MobiDB-lite"/>
    </source>
</evidence>
<feature type="transmembrane region" description="Helical" evidence="7">
    <location>
        <begin position="24"/>
        <end position="44"/>
    </location>
</feature>
<reference evidence="11" key="1">
    <citation type="submission" date="2022-06" db="EMBL/GenBank/DDBJ databases">
        <title>Sneathiella actinostolidae sp. nov., isolated from a sea anemonein the Western Pacific Ocean.</title>
        <authorList>
            <person name="Wei M.J."/>
        </authorList>
    </citation>
    <scope>NUCLEOTIDE SEQUENCE</scope>
    <source>
        <strain evidence="11">PHK-P5</strain>
    </source>
</reference>
<dbReference type="Proteomes" id="UP001056291">
    <property type="component" value="Chromosome"/>
</dbReference>
<dbReference type="EMBL" id="CP098747">
    <property type="protein sequence ID" value="USG62865.1"/>
    <property type="molecule type" value="Genomic_DNA"/>
</dbReference>
<keyword evidence="7" id="KW-0472">Membrane</keyword>
<accession>A0ABY4W6R7</accession>
<evidence type="ECO:0000313" key="11">
    <source>
        <dbReference type="EMBL" id="USG62865.1"/>
    </source>
</evidence>
<feature type="domain" description="T-SNARE coiled-coil homology" evidence="9">
    <location>
        <begin position="481"/>
        <end position="543"/>
    </location>
</feature>
<gene>
    <name evidence="11" type="ORF">NBZ79_07735</name>
</gene>
<dbReference type="PANTHER" id="PTHR32089:SF112">
    <property type="entry name" value="LYSOZYME-LIKE PROTEIN-RELATED"/>
    <property type="match status" value="1"/>
</dbReference>
<evidence type="ECO:0000313" key="12">
    <source>
        <dbReference type="Proteomes" id="UP001056291"/>
    </source>
</evidence>
<dbReference type="Pfam" id="PF00672">
    <property type="entry name" value="HAMP"/>
    <property type="match status" value="1"/>
</dbReference>
<sequence length="587" mass="63018">MKKTDSLETSGVKTGSKFTVSRKILLVVLVTMTASITLLSYFGLQSQRQNIESLATSNNLTITELMAEQLAGALKWKKTDKIAEVYADMTTAENSSLAEFLTFDNSGEPVTDYQSETLSAAGATAFFTDNKSNITDNAPYSETTAEHQLIVAPVLSKKGALVGYVAVAWSLDVLNAQLAGNLRQQLMLGAGVLLMVLLVTGFLLNRFIGRPLNSLTSAMSQLAAGRHDVEIEGTDRGDDVGDMSRAVQVFKENALKVKALEEEHLREEQEKQVRSEERRREEANRLEEEQQRQAADAKAAAEDRRNLLTNVAQKLESTVNTVALQISESAEHMKDKASSMVDSAADTDRHSTSIADAAENAAGNVSGVASATEELSVSQLEIGRQVTVSTDLFEETMKVASNTDKVVGKLAATATEISQVIHLINDIANQTNLLALNATIEAARAGDAGKGFAVVASEVKGLATQTTRATEDITRQIDEMQTATGDAVDAVNSIETMINRIYETIQTISNTVSDQGKATQEITENVQKASSRTIEVSQSVTDVSTMASASGASATELLTAVNELSEFSGMLQDEVKTVLEDIRTMAG</sequence>
<evidence type="ECO:0000256" key="7">
    <source>
        <dbReference type="SAM" id="Phobius"/>
    </source>
</evidence>
<dbReference type="PROSITE" id="PS50192">
    <property type="entry name" value="T_SNARE"/>
    <property type="match status" value="1"/>
</dbReference>
<dbReference type="PROSITE" id="PS50885">
    <property type="entry name" value="HAMP"/>
    <property type="match status" value="1"/>
</dbReference>
<evidence type="ECO:0000259" key="8">
    <source>
        <dbReference type="PROSITE" id="PS50111"/>
    </source>
</evidence>
<evidence type="ECO:0000256" key="5">
    <source>
        <dbReference type="PROSITE-ProRule" id="PRU00284"/>
    </source>
</evidence>
<evidence type="ECO:0000256" key="4">
    <source>
        <dbReference type="ARBA" id="ARBA00029447"/>
    </source>
</evidence>
<dbReference type="InterPro" id="IPR004089">
    <property type="entry name" value="MCPsignal_dom"/>
</dbReference>
<dbReference type="SUPFAM" id="SSF158472">
    <property type="entry name" value="HAMP domain-like"/>
    <property type="match status" value="1"/>
</dbReference>
<keyword evidence="7" id="KW-0812">Transmembrane</keyword>
<keyword evidence="7" id="KW-1133">Transmembrane helix</keyword>
<dbReference type="PROSITE" id="PS50111">
    <property type="entry name" value="CHEMOTAXIS_TRANSDUC_2"/>
    <property type="match status" value="1"/>
</dbReference>
<comment type="subcellular location">
    <subcellularLocation>
        <location evidence="1">Cell inner membrane</location>
        <topology evidence="1">Multi-pass membrane protein</topology>
    </subcellularLocation>
</comment>
<proteinExistence type="inferred from homology"/>
<evidence type="ECO:0000259" key="10">
    <source>
        <dbReference type="PROSITE" id="PS50885"/>
    </source>
</evidence>
<evidence type="ECO:0000256" key="3">
    <source>
        <dbReference type="ARBA" id="ARBA00023224"/>
    </source>
</evidence>
<evidence type="ECO:0000256" key="2">
    <source>
        <dbReference type="ARBA" id="ARBA00022519"/>
    </source>
</evidence>
<feature type="region of interest" description="Disordered" evidence="6">
    <location>
        <begin position="264"/>
        <end position="301"/>
    </location>
</feature>
<dbReference type="SMART" id="SM00304">
    <property type="entry name" value="HAMP"/>
    <property type="match status" value="1"/>
</dbReference>
<organism evidence="11 12">
    <name type="scientific">Sneathiella marina</name>
    <dbReference type="NCBI Taxonomy" id="2950108"/>
    <lineage>
        <taxon>Bacteria</taxon>
        <taxon>Pseudomonadati</taxon>
        <taxon>Pseudomonadota</taxon>
        <taxon>Alphaproteobacteria</taxon>
        <taxon>Sneathiellales</taxon>
        <taxon>Sneathiellaceae</taxon>
        <taxon>Sneathiella</taxon>
    </lineage>
</organism>
<dbReference type="SUPFAM" id="SSF58104">
    <property type="entry name" value="Methyl-accepting chemotaxis protein (MCP) signaling domain"/>
    <property type="match status" value="1"/>
</dbReference>
<dbReference type="Gene3D" id="1.10.287.950">
    <property type="entry name" value="Methyl-accepting chemotaxis protein"/>
    <property type="match status" value="1"/>
</dbReference>
<comment type="similarity">
    <text evidence="4">Belongs to the methyl-accepting chemotaxis (MCP) protein family.</text>
</comment>
<name>A0ABY4W6R7_9PROT</name>
<dbReference type="PRINTS" id="PR00260">
    <property type="entry name" value="CHEMTRNSDUCR"/>
</dbReference>
<dbReference type="InterPro" id="IPR004090">
    <property type="entry name" value="Chemotax_Me-accpt_rcpt"/>
</dbReference>
<dbReference type="RefSeq" id="WP_251937101.1">
    <property type="nucleotide sequence ID" value="NZ_CP098747.1"/>
</dbReference>
<keyword evidence="3 5" id="KW-0807">Transducer</keyword>
<dbReference type="InterPro" id="IPR003660">
    <property type="entry name" value="HAMP_dom"/>
</dbReference>
<feature type="transmembrane region" description="Helical" evidence="7">
    <location>
        <begin position="186"/>
        <end position="204"/>
    </location>
</feature>
<dbReference type="SMART" id="SM00283">
    <property type="entry name" value="MA"/>
    <property type="match status" value="1"/>
</dbReference>
<evidence type="ECO:0000259" key="9">
    <source>
        <dbReference type="PROSITE" id="PS50192"/>
    </source>
</evidence>
<feature type="domain" description="Methyl-accepting transducer" evidence="8">
    <location>
        <begin position="311"/>
        <end position="558"/>
    </location>
</feature>
<dbReference type="Gene3D" id="6.10.340.10">
    <property type="match status" value="1"/>
</dbReference>
<evidence type="ECO:0000256" key="1">
    <source>
        <dbReference type="ARBA" id="ARBA00004429"/>
    </source>
</evidence>
<feature type="compositionally biased region" description="Basic and acidic residues" evidence="6">
    <location>
        <begin position="264"/>
        <end position="291"/>
    </location>
</feature>
<dbReference type="PANTHER" id="PTHR32089">
    <property type="entry name" value="METHYL-ACCEPTING CHEMOTAXIS PROTEIN MCPB"/>
    <property type="match status" value="1"/>
</dbReference>
<keyword evidence="2" id="KW-1003">Cell membrane</keyword>
<feature type="domain" description="HAMP" evidence="10">
    <location>
        <begin position="206"/>
        <end position="259"/>
    </location>
</feature>